<dbReference type="SMART" id="SM00825">
    <property type="entry name" value="PKS_KS"/>
    <property type="match status" value="1"/>
</dbReference>
<dbReference type="InterPro" id="IPR013217">
    <property type="entry name" value="Methyltransf_12"/>
</dbReference>
<dbReference type="SUPFAM" id="SSF53474">
    <property type="entry name" value="alpha/beta-Hydrolases"/>
    <property type="match status" value="1"/>
</dbReference>
<feature type="domain" description="Carrier" evidence="10">
    <location>
        <begin position="2472"/>
        <end position="2548"/>
    </location>
</feature>
<keyword evidence="4" id="KW-0808">Transferase</keyword>
<dbReference type="InterPro" id="IPR049492">
    <property type="entry name" value="BD-FAE-like_dom"/>
</dbReference>
<dbReference type="Pfam" id="PF16197">
    <property type="entry name" value="KAsynt_C_assoc"/>
    <property type="match status" value="1"/>
</dbReference>
<dbReference type="InterPro" id="IPR057326">
    <property type="entry name" value="KR_dom"/>
</dbReference>
<dbReference type="SUPFAM" id="SSF52151">
    <property type="entry name" value="FabD/lysophospholipase-like"/>
    <property type="match status" value="1"/>
</dbReference>
<feature type="active site" description="Proton acceptor; for dehydratase activity" evidence="8">
    <location>
        <position position="1009"/>
    </location>
</feature>
<dbReference type="GO" id="GO:0044550">
    <property type="term" value="P:secondary metabolite biosynthetic process"/>
    <property type="evidence" value="ECO:0007669"/>
    <property type="project" value="TreeGrafter"/>
</dbReference>
<proteinExistence type="predicted"/>
<keyword evidence="3" id="KW-0489">Methyltransferase</keyword>
<dbReference type="Pfam" id="PF00550">
    <property type="entry name" value="PP-binding"/>
    <property type="match status" value="1"/>
</dbReference>
<dbReference type="Gene3D" id="3.90.180.10">
    <property type="entry name" value="Medium-chain alcohol dehydrogenases, catalytic domain"/>
    <property type="match status" value="1"/>
</dbReference>
<keyword evidence="6" id="KW-0511">Multifunctional enzyme</keyword>
<dbReference type="PANTHER" id="PTHR43775:SF49">
    <property type="entry name" value="SYNTHASE, PUTATIVE (JCVI)-RELATED"/>
    <property type="match status" value="1"/>
</dbReference>
<dbReference type="InterPro" id="IPR032821">
    <property type="entry name" value="PKS_assoc"/>
</dbReference>
<evidence type="ECO:0000256" key="3">
    <source>
        <dbReference type="ARBA" id="ARBA00022603"/>
    </source>
</evidence>
<feature type="region of interest" description="C-terminal hotdog fold" evidence="8">
    <location>
        <begin position="1121"/>
        <end position="1265"/>
    </location>
</feature>
<evidence type="ECO:0000256" key="5">
    <source>
        <dbReference type="ARBA" id="ARBA00022857"/>
    </source>
</evidence>
<keyword evidence="5" id="KW-0521">NADP</keyword>
<dbReference type="SMART" id="SM00829">
    <property type="entry name" value="PKS_ER"/>
    <property type="match status" value="1"/>
</dbReference>
<dbReference type="CDD" id="cd05195">
    <property type="entry name" value="enoyl_red"/>
    <property type="match status" value="1"/>
</dbReference>
<dbReference type="SMART" id="SM00822">
    <property type="entry name" value="PKS_KR"/>
    <property type="match status" value="1"/>
</dbReference>
<dbReference type="SUPFAM" id="SSF55048">
    <property type="entry name" value="Probable ACP-binding domain of malonyl-CoA ACP transacylase"/>
    <property type="match status" value="1"/>
</dbReference>
<evidence type="ECO:0000313" key="13">
    <source>
        <dbReference type="EMBL" id="CAF9941328.1"/>
    </source>
</evidence>
<dbReference type="InterPro" id="IPR014030">
    <property type="entry name" value="Ketoacyl_synth_N"/>
</dbReference>
<keyword evidence="7" id="KW-0012">Acyltransferase</keyword>
<dbReference type="Gene3D" id="3.10.129.110">
    <property type="entry name" value="Polyketide synthase dehydratase"/>
    <property type="match status" value="1"/>
</dbReference>
<evidence type="ECO:0000313" key="14">
    <source>
        <dbReference type="Proteomes" id="UP000664521"/>
    </source>
</evidence>
<evidence type="ECO:0008006" key="15">
    <source>
        <dbReference type="Google" id="ProtNLM"/>
    </source>
</evidence>
<dbReference type="InterPro" id="IPR011032">
    <property type="entry name" value="GroES-like_sf"/>
</dbReference>
<dbReference type="SUPFAM" id="SSF47336">
    <property type="entry name" value="ACP-like"/>
    <property type="match status" value="1"/>
</dbReference>
<comment type="caution">
    <text evidence="13">The sequence shown here is derived from an EMBL/GenBank/DDBJ whole genome shotgun (WGS) entry which is preliminary data.</text>
</comment>
<evidence type="ECO:0000256" key="1">
    <source>
        <dbReference type="ARBA" id="ARBA00022450"/>
    </source>
</evidence>
<dbReference type="Pfam" id="PF00109">
    <property type="entry name" value="ketoacyl-synt"/>
    <property type="match status" value="1"/>
</dbReference>
<dbReference type="InterPro" id="IPR049552">
    <property type="entry name" value="PKS_DH_N"/>
</dbReference>
<dbReference type="Pfam" id="PF13602">
    <property type="entry name" value="ADH_zinc_N_2"/>
    <property type="match status" value="1"/>
</dbReference>
<dbReference type="SMART" id="SM00826">
    <property type="entry name" value="PKS_DH"/>
    <property type="match status" value="1"/>
</dbReference>
<dbReference type="Pfam" id="PF00698">
    <property type="entry name" value="Acyl_transf_1"/>
    <property type="match status" value="1"/>
</dbReference>
<evidence type="ECO:0000256" key="9">
    <source>
        <dbReference type="SAM" id="MobiDB-lite"/>
    </source>
</evidence>
<dbReference type="InterPro" id="IPR036736">
    <property type="entry name" value="ACP-like_sf"/>
</dbReference>
<dbReference type="SUPFAM" id="SSF53335">
    <property type="entry name" value="S-adenosyl-L-methionine-dependent methyltransferases"/>
    <property type="match status" value="1"/>
</dbReference>
<dbReference type="Pfam" id="PF21089">
    <property type="entry name" value="PKS_DH_N"/>
    <property type="match status" value="1"/>
</dbReference>
<evidence type="ECO:0000259" key="10">
    <source>
        <dbReference type="PROSITE" id="PS50075"/>
    </source>
</evidence>
<dbReference type="InterPro" id="IPR020841">
    <property type="entry name" value="PKS_Beta-ketoAc_synthase_dom"/>
</dbReference>
<dbReference type="InterPro" id="IPR020807">
    <property type="entry name" value="PKS_DH"/>
</dbReference>
<dbReference type="InterPro" id="IPR049551">
    <property type="entry name" value="PKS_DH_C"/>
</dbReference>
<dbReference type="InterPro" id="IPR042104">
    <property type="entry name" value="PKS_dehydratase_sf"/>
</dbReference>
<accession>A0A8H3PI77</accession>
<name>A0A8H3PI77_9LECA</name>
<gene>
    <name evidence="13" type="ORF">HETSPECPRED_003050</name>
</gene>
<dbReference type="InterPro" id="IPR020806">
    <property type="entry name" value="PKS_PP-bd"/>
</dbReference>
<evidence type="ECO:0000256" key="4">
    <source>
        <dbReference type="ARBA" id="ARBA00022679"/>
    </source>
</evidence>
<dbReference type="SUPFAM" id="SSF53901">
    <property type="entry name" value="Thiolase-like"/>
    <property type="match status" value="1"/>
</dbReference>
<feature type="active site" description="Proton donor; for dehydratase activity" evidence="8">
    <location>
        <position position="1183"/>
    </location>
</feature>
<dbReference type="InterPro" id="IPR001227">
    <property type="entry name" value="Ac_transferase_dom_sf"/>
</dbReference>
<dbReference type="Pfam" id="PF14765">
    <property type="entry name" value="PS-DH"/>
    <property type="match status" value="1"/>
</dbReference>
<dbReference type="InterPro" id="IPR009081">
    <property type="entry name" value="PP-bd_ACP"/>
</dbReference>
<dbReference type="GO" id="GO:0032259">
    <property type="term" value="P:methylation"/>
    <property type="evidence" value="ECO:0007669"/>
    <property type="project" value="UniProtKB-KW"/>
</dbReference>
<dbReference type="Proteomes" id="UP000664521">
    <property type="component" value="Unassembled WGS sequence"/>
</dbReference>
<dbReference type="PROSITE" id="PS50075">
    <property type="entry name" value="CARRIER"/>
    <property type="match status" value="1"/>
</dbReference>
<dbReference type="GO" id="GO:0004312">
    <property type="term" value="F:fatty acid synthase activity"/>
    <property type="evidence" value="ECO:0007669"/>
    <property type="project" value="TreeGrafter"/>
</dbReference>
<dbReference type="InterPro" id="IPR049900">
    <property type="entry name" value="PKS_mFAS_DH"/>
</dbReference>
<dbReference type="Gene3D" id="1.10.1200.10">
    <property type="entry name" value="ACP-like"/>
    <property type="match status" value="1"/>
</dbReference>
<dbReference type="CDD" id="cd00833">
    <property type="entry name" value="PKS"/>
    <property type="match status" value="1"/>
</dbReference>
<dbReference type="InterPro" id="IPR013968">
    <property type="entry name" value="PKS_KR"/>
</dbReference>
<dbReference type="Pfam" id="PF08659">
    <property type="entry name" value="KR"/>
    <property type="match status" value="1"/>
</dbReference>
<dbReference type="InterPro" id="IPR016036">
    <property type="entry name" value="Malonyl_transacylase_ACP-bd"/>
</dbReference>
<dbReference type="GO" id="GO:0016491">
    <property type="term" value="F:oxidoreductase activity"/>
    <property type="evidence" value="ECO:0007669"/>
    <property type="project" value="InterPro"/>
</dbReference>
<dbReference type="InterPro" id="IPR036291">
    <property type="entry name" value="NAD(P)-bd_dom_sf"/>
</dbReference>
<keyword evidence="14" id="KW-1185">Reference proteome</keyword>
<sequence length="2909" mass="321888">MNGLNNGVGHHDTERNYYENSTEEIDKHTLSHSNAPQHTNGYVKSSSNGSENIREHINSHNNGPFPESVPVAICGMAMRLPGGIRDDKALYDFLVNKGDARSITPPDRYNVDAYYNPHGKKGTVITRHGYFLKDVDFSNFDHSMFTVAAGEAEHMDPNQRLVLEVVREALEQAGEKWRGKPIGTYVGLFTEDWQDLHHKDSNFYHPYTQNTSLDFALANRVSYEYDLRGPSVLYKTACSSAGFGLHQALEAIRQGTISSAVVAGTNLILAPGLTVSMGLLGTLSPEGSSKSFDASADGYGRGEAVNAVFIKRLDEAIRDGNPIRAVIRSSAANADGRSQGGMTMPSADAHEAVIRKAYASAGLDISQTAMMVSSTPAKRVCQNCQLTNSFHGLKEAHGTGTPVGDVIEVEAIARCFGKDGVYLGAVKPNLGHGEGAAALTSIIKAVLSLEHSTIIPNIKFKEPNPKIPWKKSKLVVPVETSPWPKGRAERMSVGSYGIGGSNVHFIIDSAASFNLETSTMIPPAIHEPGHKPTILFFSAARPEALKAMVQTHAHYLMQYPEKVRDIAFTLAERREHLKYRAFYVTEGTETLPEPVAVTCPNATGAAFVFTGQGANWVQMGRQLMVDFPSFLANIQSMDKILQNLLEDAPLWSLEETLFSSDDRVKLSRAELSQPLCTAVQIAIVDLLASWGVTASAVVGHSSGEIAAAYAAGALSKGCAIIAAYYRGFVCQELTKAGGMAAIGLGKTEILPFLVPNVGIACENSGASVTLSGNSEGLEQVMNAIKSQHDQVFMRKLQVDMAYHSEQMKIVGNKYRELISNHITSHPPKIPFYSSVYGGRVLLESSEFGPVYWQENLESPVLFHTAVKALLRDTPRMVHVEVGPHHALLGPLRQIYQETAISVRHIPTLSRGENDTRALLSTIGQLYTAGIPVKLFPEPCRPFHVLTDLPRYPWHYERAYWAETRVMQNWRFPKHAPHDLLGSRTLESTELNPTWRNEISVSSISWLKDHCVGSDIVFPAAGYISMAGEAACQLGDLANSHDYTVKEVDLRLALVLQTEGSKEVVTTLRPKRLTVTLDSEWYEFDIVSYDGSSWNKHCSGFVRRGRASNPPSHWEKYPQPLRRKVSASRWYTNLSRVGLKYGQRFMGMKNITAGVTERSAVLDITDYAGDELESYYPLHPTTLDIMLQSWTVAAFHGVYSAFKESFLPTYIKELYVGIGSGQTISIKTTTQVDNAEGLSYGVGEDGKNCFVLKGLRGTSIPTEEGPELTALQMQWKPDFSFLDAARLTRPTYDFRNQIALAEKLYVLCALESYQSLQGVASTQPHFEKYREWMMSQVPRFKLPGYPFVDTVELVNMTSEDRKRHIPQMLEQCKGAGIGAIAESVWRVYDQVVNVFEGKTDFLDLLIHDGTLAGIYDWMNNIWDFSDFFQLLGHMQPQMRILEIGAGTGGLTANIIKELQSEFGERLYFQYTFTDVSSGFFVAAQERFTDYDGIEYKVLDISKDPVGQGFVPGEYDLIIASNVLHATPVLHETLCNVRMLLHDQGQLFLQELSPTTSSMVYIMGLFVGWWLGEADGRVDAPYLPVEEWDKKLRAAGFNGCEAVTFDNERPYNVNANIVSRPAVHLEYPENITLLSGSSRIHPLAMQAEKLLQEKGYSSHHCQWGGEEIPVYDQDLISFVDLDQQLLNNPVSEDWNGFIKTIESQQQATVLWLTNPAQVNSTDPNAGLVLGLARTIRSELAMSLATMELEDCSLPGAAKAIVDVMRKVEQSKEDLTNTLDADLEYAWVDGTVHIGRFHWYAVPRALQNSLKSPPDTKELMIQKRGMLQTLHWTGRPLPALASDEVRITIKAVGLNFNAVLVAMGLMPGVDPLGNGLETFGMEGAGYVREIGAHITHVKVGDRVMILGASHAGLAASEVQCPGLYALRIPDNLNFEDAATMPAVYVTVLLGLVHKARLEKGQSVLIHAAAGGVGIAAIHTARWIGADIYCTVGSEEKTKFLVDELGIPRDRIFHSRDTSFYDGLMAATNGVGVDCVLNSVSGELLHTSWDCVASNGCMIEIGKRDMIGRAQLAFDKFQDNRTFFGLDVLRDVALQKQATWSRMMEMMLDLYVQGHLKPIHPVNLFDATQVEDAFRYMQQGTHVGKIVVRFPEREETLPCTLATPQPSFRNDRSYLLVGGMGGLGRAIAMWMATYGAKHIIFLSRSAGKGDDDPGFIEELELMGCRVQTFSGDVSDEALVEQIVATASMPIAGVMQMAMILRDIGLLDMDLETYQAVIRPRVQGTWNLHNALLDQPLDFFVLFSSVCGMVGYYGQANYAASNTFLDAFVQYRHGRGLVASVIDIGAVDDVGYISRTPAVKETMLAMSGRLIPERDFLQALQLTIVRSTMPPVMEKSLVGTRGICFQNPSQITQALECRLPIMDPQNAIIWKRDPRMAIYRNIETMATKGVSETGGMKLFLAAMAENPSQLDQPCAAEYLAGQIRDQLATYLMRRDDEEPLDLGLTLSAAGVDSLVAIELRNWWKQNLGADVSLLELMDGGSIHRLGEMAAKRLKERLHKYADVVPDLGESVMSRTAPFTRIDLPYRIVNGVPLEATILIKSNISASPGTQDRKHPVMVRWHGGGFVVGHRMYEPWFAQWLLDFALDHEAIIVTPDYRLLPESNGSDILSDIAHFWRWIQNDLPQYMHQKSLPRPDVCNILCCGESSGGFISVYCALHLESMLQDERLGSNGGENLNEQATIRAVISISAPLDVATFDHKVPRPRIFMGRRPPPPRQALAKIRAYIKGIPQGSLRTGCEPTSDMWELLLCILQQALLPRLFGMDTGDRNSALEGIMETLDGNDRKMVPTWIVHGTNDTMIPSDSSSGFVRGLREAQPDVPVHLTLRPGEHLFDVDTSKDADWVQEGARFLKSYWP</sequence>
<dbReference type="SUPFAM" id="SSF50129">
    <property type="entry name" value="GroES-like"/>
    <property type="match status" value="1"/>
</dbReference>
<dbReference type="PROSITE" id="PS52004">
    <property type="entry name" value="KS3_2"/>
    <property type="match status" value="1"/>
</dbReference>
<dbReference type="Pfam" id="PF08242">
    <property type="entry name" value="Methyltransf_12"/>
    <property type="match status" value="1"/>
</dbReference>
<dbReference type="PANTHER" id="PTHR43775">
    <property type="entry name" value="FATTY ACID SYNTHASE"/>
    <property type="match status" value="1"/>
</dbReference>
<dbReference type="GO" id="GO:0031177">
    <property type="term" value="F:phosphopantetheine binding"/>
    <property type="evidence" value="ECO:0007669"/>
    <property type="project" value="InterPro"/>
</dbReference>
<dbReference type="InterPro" id="IPR029058">
    <property type="entry name" value="AB_hydrolase_fold"/>
</dbReference>
<dbReference type="InterPro" id="IPR016035">
    <property type="entry name" value="Acyl_Trfase/lysoPLipase"/>
</dbReference>
<evidence type="ECO:0000256" key="6">
    <source>
        <dbReference type="ARBA" id="ARBA00023268"/>
    </source>
</evidence>
<dbReference type="SUPFAM" id="SSF51735">
    <property type="entry name" value="NAD(P)-binding Rossmann-fold domains"/>
    <property type="match status" value="2"/>
</dbReference>
<dbReference type="CDD" id="cd02440">
    <property type="entry name" value="AdoMet_MTases"/>
    <property type="match status" value="1"/>
</dbReference>
<dbReference type="OrthoDB" id="329835at2759"/>
<dbReference type="Pfam" id="PF02801">
    <property type="entry name" value="Ketoacyl-synt_C"/>
    <property type="match status" value="1"/>
</dbReference>
<dbReference type="Pfam" id="PF08240">
    <property type="entry name" value="ADH_N"/>
    <property type="match status" value="1"/>
</dbReference>
<feature type="region of interest" description="Disordered" evidence="9">
    <location>
        <begin position="20"/>
        <end position="65"/>
    </location>
</feature>
<feature type="domain" description="Ketosynthase family 3 (KS3)" evidence="11">
    <location>
        <begin position="68"/>
        <end position="509"/>
    </location>
</feature>
<dbReference type="Gene3D" id="3.40.50.150">
    <property type="entry name" value="Vaccinia Virus protein VP39"/>
    <property type="match status" value="1"/>
</dbReference>
<dbReference type="InterPro" id="IPR014043">
    <property type="entry name" value="Acyl_transferase_dom"/>
</dbReference>
<reference evidence="13" key="1">
    <citation type="submission" date="2021-03" db="EMBL/GenBank/DDBJ databases">
        <authorList>
            <person name="Tagirdzhanova G."/>
        </authorList>
    </citation>
    <scope>NUCLEOTIDE SEQUENCE</scope>
</reference>
<feature type="domain" description="PKS/mFAS DH" evidence="12">
    <location>
        <begin position="977"/>
        <end position="1265"/>
    </location>
</feature>
<evidence type="ECO:0000256" key="8">
    <source>
        <dbReference type="PROSITE-ProRule" id="PRU01363"/>
    </source>
</evidence>
<evidence type="ECO:0000256" key="2">
    <source>
        <dbReference type="ARBA" id="ARBA00022553"/>
    </source>
</evidence>
<dbReference type="EMBL" id="CAJPDS010000187">
    <property type="protein sequence ID" value="CAF9941328.1"/>
    <property type="molecule type" value="Genomic_DNA"/>
</dbReference>
<dbReference type="InterPro" id="IPR050091">
    <property type="entry name" value="PKS_NRPS_Biosynth_Enz"/>
</dbReference>
<dbReference type="Gene3D" id="3.40.50.720">
    <property type="entry name" value="NAD(P)-binding Rossmann-like Domain"/>
    <property type="match status" value="1"/>
</dbReference>
<keyword evidence="1" id="KW-0596">Phosphopantetheine</keyword>
<feature type="compositionally biased region" description="Polar residues" evidence="9">
    <location>
        <begin position="31"/>
        <end position="51"/>
    </location>
</feature>
<evidence type="ECO:0000259" key="11">
    <source>
        <dbReference type="PROSITE" id="PS52004"/>
    </source>
</evidence>
<dbReference type="GO" id="GO:0008168">
    <property type="term" value="F:methyltransferase activity"/>
    <property type="evidence" value="ECO:0007669"/>
    <property type="project" value="UniProtKB-KW"/>
</dbReference>
<dbReference type="GO" id="GO:0006633">
    <property type="term" value="P:fatty acid biosynthetic process"/>
    <property type="evidence" value="ECO:0007669"/>
    <property type="project" value="TreeGrafter"/>
</dbReference>
<organism evidence="13 14">
    <name type="scientific">Heterodermia speciosa</name>
    <dbReference type="NCBI Taxonomy" id="116794"/>
    <lineage>
        <taxon>Eukaryota</taxon>
        <taxon>Fungi</taxon>
        <taxon>Dikarya</taxon>
        <taxon>Ascomycota</taxon>
        <taxon>Pezizomycotina</taxon>
        <taxon>Lecanoromycetes</taxon>
        <taxon>OSLEUM clade</taxon>
        <taxon>Lecanoromycetidae</taxon>
        <taxon>Caliciales</taxon>
        <taxon>Physciaceae</taxon>
        <taxon>Heterodermia</taxon>
    </lineage>
</organism>
<keyword evidence="2" id="KW-0597">Phosphoprotein</keyword>
<dbReference type="Pfam" id="PF20434">
    <property type="entry name" value="BD-FAE"/>
    <property type="match status" value="1"/>
</dbReference>
<dbReference type="Gene3D" id="3.40.50.1820">
    <property type="entry name" value="alpha/beta hydrolase"/>
    <property type="match status" value="1"/>
</dbReference>
<protein>
    <recommendedName>
        <fullName evidence="15">Polyketide synthase</fullName>
    </recommendedName>
</protein>
<evidence type="ECO:0000256" key="7">
    <source>
        <dbReference type="ARBA" id="ARBA00023315"/>
    </source>
</evidence>
<evidence type="ECO:0000259" key="12">
    <source>
        <dbReference type="PROSITE" id="PS52019"/>
    </source>
</evidence>
<dbReference type="SMART" id="SM00823">
    <property type="entry name" value="PKS_PP"/>
    <property type="match status" value="1"/>
</dbReference>
<dbReference type="Gene3D" id="3.30.70.3290">
    <property type="match status" value="1"/>
</dbReference>
<dbReference type="Gene3D" id="3.40.47.10">
    <property type="match status" value="1"/>
</dbReference>
<dbReference type="Gene3D" id="3.40.366.10">
    <property type="entry name" value="Malonyl-Coenzyme A Acyl Carrier Protein, domain 2"/>
    <property type="match status" value="1"/>
</dbReference>
<dbReference type="InterPro" id="IPR029063">
    <property type="entry name" value="SAM-dependent_MTases_sf"/>
</dbReference>
<dbReference type="SMART" id="SM00827">
    <property type="entry name" value="PKS_AT"/>
    <property type="match status" value="1"/>
</dbReference>
<dbReference type="InterPro" id="IPR013154">
    <property type="entry name" value="ADH-like_N"/>
</dbReference>
<feature type="region of interest" description="N-terminal hotdog fold" evidence="8">
    <location>
        <begin position="977"/>
        <end position="1108"/>
    </location>
</feature>
<dbReference type="PROSITE" id="PS52019">
    <property type="entry name" value="PKS_MFAS_DH"/>
    <property type="match status" value="1"/>
</dbReference>
<dbReference type="InterPro" id="IPR016039">
    <property type="entry name" value="Thiolase-like"/>
</dbReference>
<dbReference type="InterPro" id="IPR020843">
    <property type="entry name" value="ER"/>
</dbReference>
<dbReference type="InterPro" id="IPR014031">
    <property type="entry name" value="Ketoacyl_synth_C"/>
</dbReference>